<sequence>MTSTPVLESTNQYATLQIEGMNDNDNDLDLRPWDDGHNAGDAAAAMEWSSRRETGGGDPAMQGTTRSLKPKQPSPPSLGPVQENLKGPSQLPARAQEKAVNPAGHSDEPPGSVHSEFVDFTH</sequence>
<organism evidence="2 3">
    <name type="scientific">Armillaria solidipes</name>
    <dbReference type="NCBI Taxonomy" id="1076256"/>
    <lineage>
        <taxon>Eukaryota</taxon>
        <taxon>Fungi</taxon>
        <taxon>Dikarya</taxon>
        <taxon>Basidiomycota</taxon>
        <taxon>Agaricomycotina</taxon>
        <taxon>Agaricomycetes</taxon>
        <taxon>Agaricomycetidae</taxon>
        <taxon>Agaricales</taxon>
        <taxon>Marasmiineae</taxon>
        <taxon>Physalacriaceae</taxon>
        <taxon>Armillaria</taxon>
    </lineage>
</organism>
<dbReference type="AlphaFoldDB" id="A0A2H3B260"/>
<protein>
    <submittedName>
        <fullName evidence="2">Uncharacterized protein</fullName>
    </submittedName>
</protein>
<accession>A0A2H3B260</accession>
<proteinExistence type="predicted"/>
<keyword evidence="3" id="KW-1185">Reference proteome</keyword>
<evidence type="ECO:0000313" key="3">
    <source>
        <dbReference type="Proteomes" id="UP000218334"/>
    </source>
</evidence>
<name>A0A2H3B260_9AGAR</name>
<evidence type="ECO:0000313" key="2">
    <source>
        <dbReference type="EMBL" id="PBK58697.1"/>
    </source>
</evidence>
<feature type="region of interest" description="Disordered" evidence="1">
    <location>
        <begin position="19"/>
        <end position="122"/>
    </location>
</feature>
<evidence type="ECO:0000256" key="1">
    <source>
        <dbReference type="SAM" id="MobiDB-lite"/>
    </source>
</evidence>
<feature type="compositionally biased region" description="Basic and acidic residues" evidence="1">
    <location>
        <begin position="28"/>
        <end position="38"/>
    </location>
</feature>
<dbReference type="Proteomes" id="UP000218334">
    <property type="component" value="Unassembled WGS sequence"/>
</dbReference>
<dbReference type="EMBL" id="KZ293527">
    <property type="protein sequence ID" value="PBK58697.1"/>
    <property type="molecule type" value="Genomic_DNA"/>
</dbReference>
<reference evidence="3" key="1">
    <citation type="journal article" date="2017" name="Nat. Ecol. Evol.">
        <title>Genome expansion and lineage-specific genetic innovations in the forest pathogenic fungi Armillaria.</title>
        <authorList>
            <person name="Sipos G."/>
            <person name="Prasanna A.N."/>
            <person name="Walter M.C."/>
            <person name="O'Connor E."/>
            <person name="Balint B."/>
            <person name="Krizsan K."/>
            <person name="Kiss B."/>
            <person name="Hess J."/>
            <person name="Varga T."/>
            <person name="Slot J."/>
            <person name="Riley R."/>
            <person name="Boka B."/>
            <person name="Rigling D."/>
            <person name="Barry K."/>
            <person name="Lee J."/>
            <person name="Mihaltcheva S."/>
            <person name="LaButti K."/>
            <person name="Lipzen A."/>
            <person name="Waldron R."/>
            <person name="Moloney N.M."/>
            <person name="Sperisen C."/>
            <person name="Kredics L."/>
            <person name="Vagvoelgyi C."/>
            <person name="Patrignani A."/>
            <person name="Fitzpatrick D."/>
            <person name="Nagy I."/>
            <person name="Doyle S."/>
            <person name="Anderson J.B."/>
            <person name="Grigoriev I.V."/>
            <person name="Gueldener U."/>
            <person name="Muensterkoetter M."/>
            <person name="Nagy L.G."/>
        </authorList>
    </citation>
    <scope>NUCLEOTIDE SEQUENCE [LARGE SCALE GENOMIC DNA]</scope>
    <source>
        <strain evidence="3">28-4</strain>
    </source>
</reference>
<gene>
    <name evidence="2" type="ORF">ARMSODRAFT_1028021</name>
</gene>